<keyword evidence="4" id="KW-0493">Microtubule</keyword>
<evidence type="ECO:0000256" key="7">
    <source>
        <dbReference type="ARBA" id="ARBA00023212"/>
    </source>
</evidence>
<evidence type="ECO:0000313" key="12">
    <source>
        <dbReference type="Proteomes" id="UP000193560"/>
    </source>
</evidence>
<protein>
    <submittedName>
        <fullName evidence="11">Dynein associated protein-domain-containing protein</fullName>
    </submittedName>
</protein>
<feature type="coiled-coil region" evidence="8">
    <location>
        <begin position="332"/>
        <end position="359"/>
    </location>
</feature>
<feature type="coiled-coil region" evidence="8">
    <location>
        <begin position="1078"/>
        <end position="1143"/>
    </location>
</feature>
<dbReference type="STRING" id="90262.A0A1X2HY30"/>
<accession>A0A1X2HY30</accession>
<feature type="compositionally biased region" description="Polar residues" evidence="9">
    <location>
        <begin position="178"/>
        <end position="190"/>
    </location>
</feature>
<dbReference type="GO" id="GO:0005634">
    <property type="term" value="C:nucleus"/>
    <property type="evidence" value="ECO:0007669"/>
    <property type="project" value="TreeGrafter"/>
</dbReference>
<dbReference type="GO" id="GO:0030286">
    <property type="term" value="C:dynein complex"/>
    <property type="evidence" value="ECO:0007669"/>
    <property type="project" value="UniProtKB-KW"/>
</dbReference>
<dbReference type="PANTHER" id="PTHR18916">
    <property type="entry name" value="DYNACTIN 1-RELATED MICROTUBULE-BINDING"/>
    <property type="match status" value="1"/>
</dbReference>
<name>A0A1X2HY30_9FUNG</name>
<dbReference type="OrthoDB" id="2130750at2759"/>
<evidence type="ECO:0000313" key="11">
    <source>
        <dbReference type="EMBL" id="ORZ04907.1"/>
    </source>
</evidence>
<comment type="similarity">
    <text evidence="2">Belongs to the dynactin 150 kDa subunit family.</text>
</comment>
<evidence type="ECO:0000256" key="3">
    <source>
        <dbReference type="ARBA" id="ARBA00022490"/>
    </source>
</evidence>
<proteinExistence type="inferred from homology"/>
<gene>
    <name evidence="11" type="ORF">BCR42DRAFT_428775</name>
</gene>
<evidence type="ECO:0000256" key="9">
    <source>
        <dbReference type="SAM" id="MobiDB-lite"/>
    </source>
</evidence>
<comment type="caution">
    <text evidence="11">The sequence shown here is derived from an EMBL/GenBank/DDBJ whole genome shotgun (WGS) entry which is preliminary data.</text>
</comment>
<evidence type="ECO:0000259" key="10">
    <source>
        <dbReference type="PROSITE" id="PS50245"/>
    </source>
</evidence>
<evidence type="ECO:0000256" key="4">
    <source>
        <dbReference type="ARBA" id="ARBA00022701"/>
    </source>
</evidence>
<sequence length="1401" mass="159798">MSSQNDHPADISSELLPGTRIQVQGKIGTIRFAGTTSFQTGKWIGIELDEPLGKNSGVVQGKRYFDCPMNHGVFVRPSQVKLLSPSSAAMMRGASGDDLSSRSSRSSTDSYQRYVAQETNMAGTRSSLQRTPSPSSTLLPSRLSSPRRVNQQKQQQRSRAGSSSPSMSRTPSTTTVTNIASITLTTSKSISPGRRSLVSSGKSAASPPSTTRSRSGSNAKQKDAKELQQAQLQKLRLSQQSMQLQEEQQQDNPVELSPPSQVHEQQVDNVVSGSKYITRPPSSINQATVEQQTFSMDQILSAPDDTTARVYGTLDSTIPRSKSEQTIPLKDYEELRLKLKVLESKRQEDREKYRDHESVKEEAQQFLTLRNKLQGTKGEQKESKENDADRESFEFKYNDVLESLEMMTLDKEVAEERAENLQQEVNVLKEKLEEINVDLDILKKDADILNRAPENNGNEKTPLEVIQLERHNERLKDALLRLRDSATEHEVDLNRRIKELERENHEMAEVKVQFLRTKEKLELADNQNEDLKQRLDDAFGAEDLVEQLAEKNLNLTEKLEELHSTVDDLEALKELADELEENHLETEKQLQAEIDHRDMLLREQLDRIRSMEETGVDYESTLIQFRELVVHLQSDLQQLRHKEESQQSEKHDLSSQSQAMMSLNMQLQSTVMKTQAKAIDLELRKLDAMQATDKLSYIQPYLPDAFFKTENDSISCFLLFKRLVFKSELIIKHLDQNHPISEKIMETVTENLVSVCELRQRAGWLGDIAKRFVTYIKNCRPEIFSKFGQVYHDLLGTERRLNGIVELLRTDELNETDGIMELQRMIAQLEHLTEVYVVPNGPSNHVDQFFGLTRALDFNADRMTVEFTYIKQTMENAVKTDGIKVVEGFERLDYDYLEPLARLIVQSKNGKIMTRKLLRQLEDLAEQALAPKAEHLHRFKTLYAISSKVSLFCFETYKQIARHVDDRRGSKEEISLRDIQQIIYNKADEYLEIAESSMWEGSLNTLKSLTNELGNTFSHVDSDNKKDKIITGTAPWVQRASDMKAEVVVDHDKDRKLQQHADEILKLIKDIKMKDLSLQESNVKIELLEKRKETVKKQADQIVILEETLQKSQSQEQMYAEAMENLQVELDLLEQENGKLKQAMVLKDDANKSPSPSTVSHVASKKSDFNTSDSVNCLPYDDIVSMAQQMDSLKAAIRFLRAENNHLKSCDMARSIKVIASQGQQPQQLLQTSHGDQSNNTTESRSNSSNSSNSNKNDNIDVRAQLRSYADETNVLLKEIRTARASPRLVSLSPDHSTGKWLRRRHNPDYQYQTQQSILYTLKQRGELLRTRMGVVQQKNEKQAISIDSKHEKVPTSNPSTKSLAKVIIPLLNSSSSTESRHCVQLQSLKEFERIHTLFIH</sequence>
<keyword evidence="5" id="KW-0243">Dynein</keyword>
<feature type="compositionally biased region" description="Low complexity" evidence="9">
    <location>
        <begin position="227"/>
        <end position="247"/>
    </location>
</feature>
<feature type="region of interest" description="Disordered" evidence="9">
    <location>
        <begin position="370"/>
        <end position="390"/>
    </location>
</feature>
<dbReference type="PROSITE" id="PS00845">
    <property type="entry name" value="CAP_GLY_1"/>
    <property type="match status" value="1"/>
</dbReference>
<feature type="domain" description="CAP-Gly" evidence="10">
    <location>
        <begin position="34"/>
        <end position="76"/>
    </location>
</feature>
<keyword evidence="7" id="KW-0206">Cytoskeleton</keyword>
<dbReference type="SMART" id="SM01052">
    <property type="entry name" value="CAP_GLY"/>
    <property type="match status" value="1"/>
</dbReference>
<feature type="compositionally biased region" description="Basic and acidic residues" evidence="9">
    <location>
        <begin position="378"/>
        <end position="390"/>
    </location>
</feature>
<feature type="compositionally biased region" description="Polar residues" evidence="9">
    <location>
        <begin position="1152"/>
        <end position="1161"/>
    </location>
</feature>
<feature type="region of interest" description="Disordered" evidence="9">
    <location>
        <begin position="1148"/>
        <end position="1171"/>
    </location>
</feature>
<dbReference type="PROSITE" id="PS50245">
    <property type="entry name" value="CAP_GLY_2"/>
    <property type="match status" value="1"/>
</dbReference>
<dbReference type="GO" id="GO:0035371">
    <property type="term" value="C:microtubule plus-end"/>
    <property type="evidence" value="ECO:0007669"/>
    <property type="project" value="TreeGrafter"/>
</dbReference>
<feature type="coiled-coil region" evidence="8">
    <location>
        <begin position="404"/>
        <end position="596"/>
    </location>
</feature>
<dbReference type="EMBL" id="MCGE01000047">
    <property type="protein sequence ID" value="ORZ04907.1"/>
    <property type="molecule type" value="Genomic_DNA"/>
</dbReference>
<feature type="compositionally biased region" description="Low complexity" evidence="9">
    <location>
        <begin position="1222"/>
        <end position="1231"/>
    </location>
</feature>
<evidence type="ECO:0000256" key="1">
    <source>
        <dbReference type="ARBA" id="ARBA00004245"/>
    </source>
</evidence>
<dbReference type="Pfam" id="PF12455">
    <property type="entry name" value="Dynactin"/>
    <property type="match status" value="1"/>
</dbReference>
<dbReference type="Pfam" id="PF01302">
    <property type="entry name" value="CAP_GLY"/>
    <property type="match status" value="1"/>
</dbReference>
<dbReference type="Gene3D" id="2.30.30.190">
    <property type="entry name" value="CAP Gly-rich-like domain"/>
    <property type="match status" value="1"/>
</dbReference>
<feature type="compositionally biased region" description="Low complexity" evidence="9">
    <location>
        <begin position="1238"/>
        <end position="1257"/>
    </location>
</feature>
<dbReference type="InterPro" id="IPR022157">
    <property type="entry name" value="Dynactin"/>
</dbReference>
<evidence type="ECO:0000256" key="8">
    <source>
        <dbReference type="SAM" id="Coils"/>
    </source>
</evidence>
<dbReference type="GO" id="GO:0031122">
    <property type="term" value="P:cytoplasmic microtubule organization"/>
    <property type="evidence" value="ECO:0007669"/>
    <property type="project" value="TreeGrafter"/>
</dbReference>
<dbReference type="GO" id="GO:0051010">
    <property type="term" value="F:microtubule plus-end binding"/>
    <property type="evidence" value="ECO:0007669"/>
    <property type="project" value="TreeGrafter"/>
</dbReference>
<feature type="region of interest" description="Disordered" evidence="9">
    <location>
        <begin position="1222"/>
        <end position="1261"/>
    </location>
</feature>
<feature type="region of interest" description="Disordered" evidence="9">
    <location>
        <begin position="89"/>
        <end position="265"/>
    </location>
</feature>
<dbReference type="PANTHER" id="PTHR18916:SF85">
    <property type="entry name" value="TUBULIN-FOLDING COFACTOR B"/>
    <property type="match status" value="1"/>
</dbReference>
<feature type="compositionally biased region" description="Low complexity" evidence="9">
    <location>
        <begin position="124"/>
        <end position="177"/>
    </location>
</feature>
<feature type="compositionally biased region" description="Low complexity" evidence="9">
    <location>
        <begin position="92"/>
        <end position="110"/>
    </location>
</feature>
<dbReference type="GO" id="GO:0005938">
    <property type="term" value="C:cell cortex"/>
    <property type="evidence" value="ECO:0007669"/>
    <property type="project" value="TreeGrafter"/>
</dbReference>
<dbReference type="InterPro" id="IPR036859">
    <property type="entry name" value="CAP-Gly_dom_sf"/>
</dbReference>
<keyword evidence="12" id="KW-1185">Reference proteome</keyword>
<dbReference type="SUPFAM" id="SSF74924">
    <property type="entry name" value="Cap-Gly domain"/>
    <property type="match status" value="1"/>
</dbReference>
<keyword evidence="6 8" id="KW-0175">Coiled coil</keyword>
<feature type="compositionally biased region" description="Low complexity" evidence="9">
    <location>
        <begin position="203"/>
        <end position="215"/>
    </location>
</feature>
<keyword evidence="3" id="KW-0963">Cytoplasm</keyword>
<evidence type="ECO:0000256" key="2">
    <source>
        <dbReference type="ARBA" id="ARBA00011010"/>
    </source>
</evidence>
<dbReference type="Proteomes" id="UP000193560">
    <property type="component" value="Unassembled WGS sequence"/>
</dbReference>
<evidence type="ECO:0000256" key="6">
    <source>
        <dbReference type="ARBA" id="ARBA00023054"/>
    </source>
</evidence>
<feature type="coiled-coil region" evidence="8">
    <location>
        <begin position="629"/>
        <end position="656"/>
    </location>
</feature>
<reference evidence="11 12" key="1">
    <citation type="submission" date="2016-07" db="EMBL/GenBank/DDBJ databases">
        <title>Pervasive Adenine N6-methylation of Active Genes in Fungi.</title>
        <authorList>
            <consortium name="DOE Joint Genome Institute"/>
            <person name="Mondo S.J."/>
            <person name="Dannebaum R.O."/>
            <person name="Kuo R.C."/>
            <person name="Labutti K."/>
            <person name="Haridas S."/>
            <person name="Kuo A."/>
            <person name="Salamov A."/>
            <person name="Ahrendt S.R."/>
            <person name="Lipzen A."/>
            <person name="Sullivan W."/>
            <person name="Andreopoulos W.B."/>
            <person name="Clum A."/>
            <person name="Lindquist E."/>
            <person name="Daum C."/>
            <person name="Ramamoorthy G.K."/>
            <person name="Gryganskyi A."/>
            <person name="Culley D."/>
            <person name="Magnuson J.K."/>
            <person name="James T.Y."/>
            <person name="O'Malley M.A."/>
            <person name="Stajich J.E."/>
            <person name="Spatafora J.W."/>
            <person name="Visel A."/>
            <person name="Grigoriev I.V."/>
        </authorList>
    </citation>
    <scope>NUCLEOTIDE SEQUENCE [LARGE SCALE GENOMIC DNA]</scope>
    <source>
        <strain evidence="11 12">NRRL 1336</strain>
    </source>
</reference>
<evidence type="ECO:0000256" key="5">
    <source>
        <dbReference type="ARBA" id="ARBA00023017"/>
    </source>
</evidence>
<comment type="subcellular location">
    <subcellularLocation>
        <location evidence="1">Cytoplasm</location>
        <location evidence="1">Cytoskeleton</location>
    </subcellularLocation>
</comment>
<dbReference type="InterPro" id="IPR000938">
    <property type="entry name" value="CAP-Gly_domain"/>
</dbReference>
<organism evidence="11 12">
    <name type="scientific">Absidia repens</name>
    <dbReference type="NCBI Taxonomy" id="90262"/>
    <lineage>
        <taxon>Eukaryota</taxon>
        <taxon>Fungi</taxon>
        <taxon>Fungi incertae sedis</taxon>
        <taxon>Mucoromycota</taxon>
        <taxon>Mucoromycotina</taxon>
        <taxon>Mucoromycetes</taxon>
        <taxon>Mucorales</taxon>
        <taxon>Cunninghamellaceae</taxon>
        <taxon>Absidia</taxon>
    </lineage>
</organism>